<comment type="subunit">
    <text evidence="2">Heterodimer of SbcC and SbcD.</text>
</comment>
<evidence type="ECO:0000256" key="4">
    <source>
        <dbReference type="SAM" id="Coils"/>
    </source>
</evidence>
<feature type="coiled-coil region" evidence="4">
    <location>
        <begin position="227"/>
        <end position="254"/>
    </location>
</feature>
<reference evidence="6 7" key="1">
    <citation type="journal article" date="2019" name="Nat. Med.">
        <title>A library of human gut bacterial isolates paired with longitudinal multiomics data enables mechanistic microbiome research.</title>
        <authorList>
            <person name="Poyet M."/>
            <person name="Groussin M."/>
            <person name="Gibbons S.M."/>
            <person name="Avila-Pacheco J."/>
            <person name="Jiang X."/>
            <person name="Kearney S.M."/>
            <person name="Perrotta A.R."/>
            <person name="Berdy B."/>
            <person name="Zhao S."/>
            <person name="Lieberman T.D."/>
            <person name="Swanson P.K."/>
            <person name="Smith M."/>
            <person name="Roesemann S."/>
            <person name="Alexander J.E."/>
            <person name="Rich S.A."/>
            <person name="Livny J."/>
            <person name="Vlamakis H."/>
            <person name="Clish C."/>
            <person name="Bullock K."/>
            <person name="Deik A."/>
            <person name="Scott J."/>
            <person name="Pierce K.A."/>
            <person name="Xavier R.J."/>
            <person name="Alm E.J."/>
        </authorList>
    </citation>
    <scope>NUCLEOTIDE SEQUENCE [LARGE SCALE GENOMIC DNA]</scope>
    <source>
        <strain evidence="6 7">BIOML-A198</strain>
    </source>
</reference>
<dbReference type="Gene3D" id="3.40.50.300">
    <property type="entry name" value="P-loop containing nucleotide triphosphate hydrolases"/>
    <property type="match status" value="2"/>
</dbReference>
<proteinExistence type="inferred from homology"/>
<name>A0A9X5ANS6_9FIRM</name>
<comment type="similarity">
    <text evidence="1">Belongs to the SMC family. SbcC subfamily.</text>
</comment>
<dbReference type="Pfam" id="PF13476">
    <property type="entry name" value="AAA_23"/>
    <property type="match status" value="1"/>
</dbReference>
<organism evidence="6 7">
    <name type="scientific">Turicibacter sanguinis</name>
    <dbReference type="NCBI Taxonomy" id="154288"/>
    <lineage>
        <taxon>Bacteria</taxon>
        <taxon>Bacillati</taxon>
        <taxon>Bacillota</taxon>
        <taxon>Erysipelotrichia</taxon>
        <taxon>Erysipelotrichales</taxon>
        <taxon>Turicibacteraceae</taxon>
        <taxon>Turicibacter</taxon>
    </lineage>
</organism>
<dbReference type="Proteomes" id="UP000487649">
    <property type="component" value="Unassembled WGS sequence"/>
</dbReference>
<dbReference type="AlphaFoldDB" id="A0A9X5ANS6"/>
<evidence type="ECO:0000313" key="6">
    <source>
        <dbReference type="EMBL" id="MTK20940.1"/>
    </source>
</evidence>
<dbReference type="InterPro" id="IPR027417">
    <property type="entry name" value="P-loop_NTPase"/>
</dbReference>
<protein>
    <recommendedName>
        <fullName evidence="3">Nuclease SbcCD subunit C</fullName>
    </recommendedName>
</protein>
<evidence type="ECO:0000256" key="2">
    <source>
        <dbReference type="ARBA" id="ARBA00011322"/>
    </source>
</evidence>
<dbReference type="PANTHER" id="PTHR32114">
    <property type="entry name" value="ABC TRANSPORTER ABCH.3"/>
    <property type="match status" value="1"/>
</dbReference>
<dbReference type="PANTHER" id="PTHR32114:SF2">
    <property type="entry name" value="ABC TRANSPORTER ABCH.3"/>
    <property type="match status" value="1"/>
</dbReference>
<sequence length="666" mass="76309">MKFKSINIINFRQFSGENLLEFSVNDEKNLTIIHAMNGSGKTTLLQAFNWCLYGKMKLPDPDKIINETIFQQLEKHSSLPVSVIVVASHEGIEYTIDRTRRVSKLIDGTAKTFSETFKISYIDSQGNSKVETMESAENIINNILPEKMSAYFLFDGERIKNLGENSAQARKDISTGIKNILNIDVYDSLKVILERKLMPLLHSQIKSEGSEKLDTAINARSLILQQLDRNEITVKQLSKDIDELSEDIEKLNHQISLNADAFEIQEQYKQKNQHFESLTEDLNDLLYPGKKTSKPSFPKTYTKYTITKLLSLIKDDVILNLDTSNISKEAIAGINAEAIDTIIEKNLCICGRKVGQNEKELLCDLKQYLPPHDHRVLVHGFKERYLEKLNNIEEVETEKQQIVDSYFDKEEKKQTTFEEIKSIDRKLTQITDISHLHLSKQEKQRTYDDKNKTIGILEHQNTELKNKLEKIDNDISLYTKYTNENQKHQESIEYANDLIKILDTTIEKKKSDIHKKLNDEVNAVFSNASHKKSKEVVIDSNYNYKIRDKYTGSEALSEGESIITSLSLISAILKIAKEQAQTKKNELEATVEYPLILDAPFAKLDTAHISGIAPLLPKFADQVILFSIDQQFKGIVEESVKHVIGKQYEMTNDEDKKVFFKELGEE</sequence>
<evidence type="ECO:0000256" key="1">
    <source>
        <dbReference type="ARBA" id="ARBA00006930"/>
    </source>
</evidence>
<dbReference type="EMBL" id="WMQE01000010">
    <property type="protein sequence ID" value="MTK20940.1"/>
    <property type="molecule type" value="Genomic_DNA"/>
</dbReference>
<accession>A0A9X5ANS6</accession>
<evidence type="ECO:0000256" key="3">
    <source>
        <dbReference type="ARBA" id="ARBA00013368"/>
    </source>
</evidence>
<dbReference type="InterPro" id="IPR038729">
    <property type="entry name" value="Rad50/SbcC_AAA"/>
</dbReference>
<feature type="domain" description="Rad50/SbcC-type AAA" evidence="5">
    <location>
        <begin position="5"/>
        <end position="282"/>
    </location>
</feature>
<evidence type="ECO:0000259" key="5">
    <source>
        <dbReference type="Pfam" id="PF13476"/>
    </source>
</evidence>
<comment type="caution">
    <text evidence="6">The sequence shown here is derived from an EMBL/GenBank/DDBJ whole genome shotgun (WGS) entry which is preliminary data.</text>
</comment>
<dbReference type="SUPFAM" id="SSF52540">
    <property type="entry name" value="P-loop containing nucleoside triphosphate hydrolases"/>
    <property type="match status" value="1"/>
</dbReference>
<keyword evidence="4" id="KW-0175">Coiled coil</keyword>
<dbReference type="GO" id="GO:0016887">
    <property type="term" value="F:ATP hydrolysis activity"/>
    <property type="evidence" value="ECO:0007669"/>
    <property type="project" value="InterPro"/>
</dbReference>
<evidence type="ECO:0000313" key="7">
    <source>
        <dbReference type="Proteomes" id="UP000487649"/>
    </source>
</evidence>
<dbReference type="GO" id="GO:0006302">
    <property type="term" value="P:double-strand break repair"/>
    <property type="evidence" value="ECO:0007669"/>
    <property type="project" value="InterPro"/>
</dbReference>
<gene>
    <name evidence="6" type="ORF">GMA92_05860</name>
</gene>